<name>A0A919IHB7_9ACTN</name>
<organism evidence="1 2">
    <name type="scientific">Actinoplanes cyaneus</name>
    <dbReference type="NCBI Taxonomy" id="52696"/>
    <lineage>
        <taxon>Bacteria</taxon>
        <taxon>Bacillati</taxon>
        <taxon>Actinomycetota</taxon>
        <taxon>Actinomycetes</taxon>
        <taxon>Micromonosporales</taxon>
        <taxon>Micromonosporaceae</taxon>
        <taxon>Actinoplanes</taxon>
    </lineage>
</organism>
<reference evidence="1" key="1">
    <citation type="submission" date="2021-01" db="EMBL/GenBank/DDBJ databases">
        <title>Whole genome shotgun sequence of Actinoplanes cyaneus NBRC 14990.</title>
        <authorList>
            <person name="Komaki H."/>
            <person name="Tamura T."/>
        </authorList>
    </citation>
    <scope>NUCLEOTIDE SEQUENCE</scope>
    <source>
        <strain evidence="1">NBRC 14990</strain>
    </source>
</reference>
<gene>
    <name evidence="1" type="ORF">Acy02nite_33740</name>
</gene>
<dbReference type="Proteomes" id="UP000619479">
    <property type="component" value="Unassembled WGS sequence"/>
</dbReference>
<keyword evidence="2" id="KW-1185">Reference proteome</keyword>
<proteinExistence type="predicted"/>
<dbReference type="EMBL" id="BOMH01000025">
    <property type="protein sequence ID" value="GID65493.1"/>
    <property type="molecule type" value="Genomic_DNA"/>
</dbReference>
<protein>
    <submittedName>
        <fullName evidence="1">Uncharacterized protein</fullName>
    </submittedName>
</protein>
<dbReference type="AlphaFoldDB" id="A0A919IHB7"/>
<evidence type="ECO:0000313" key="1">
    <source>
        <dbReference type="EMBL" id="GID65493.1"/>
    </source>
</evidence>
<comment type="caution">
    <text evidence="1">The sequence shown here is derived from an EMBL/GenBank/DDBJ whole genome shotgun (WGS) entry which is preliminary data.</text>
</comment>
<evidence type="ECO:0000313" key="2">
    <source>
        <dbReference type="Proteomes" id="UP000619479"/>
    </source>
</evidence>
<accession>A0A919IHB7</accession>
<sequence>MLAMPITTEVYRRETPQGADTVTVMASIDDEGAEIRVVHERDGKVVADAIPHWGQDPAAGRRWVQEHREARFAEGYRPVEKAGDPER</sequence>